<dbReference type="InterPro" id="IPR004843">
    <property type="entry name" value="Calcineurin-like_PHP"/>
</dbReference>
<keyword evidence="3" id="KW-1185">Reference proteome</keyword>
<name>A0A139A3C8_GONPJ</name>
<dbReference type="InterPro" id="IPR051918">
    <property type="entry name" value="STPP_CPPED1"/>
</dbReference>
<gene>
    <name evidence="2" type="ORF">M427DRAFT_60744</name>
</gene>
<sequence>MIGHEDTSPILLFQFGDPQIGLGTDHADRNGDTNRLLFAVNYINKTFSTHNKVMLMMGDQVLWHSHGKTPCPPSELDGIKRGQDAWEGTVLCIPGNHDVWDPPTRSLFLSTYTLSRSYTSHDLGPSTTLICLDTTSIDQKYKPADFPREDWDAEERHGEEQVEWLERELVRCEREGREVVVAGHYPLFLFDETEAASSYSLHPSKRAKLVNLLQTRSVHHYLAGHVHRTMHGVSTSGDLHCWIVAGTALAADEDTMGYGVRAFEIHPCSAAPSPPLLASLPHPLETFTSQHSTVYTSWIKLDLPHEMVPPSCRELVEKHFSKLPERPGKE</sequence>
<dbReference type="Gene3D" id="3.60.21.10">
    <property type="match status" value="1"/>
</dbReference>
<dbReference type="EMBL" id="KQ965803">
    <property type="protein sequence ID" value="KXS11326.1"/>
    <property type="molecule type" value="Genomic_DNA"/>
</dbReference>
<evidence type="ECO:0000313" key="3">
    <source>
        <dbReference type="Proteomes" id="UP000070544"/>
    </source>
</evidence>
<dbReference type="Pfam" id="PF00149">
    <property type="entry name" value="Metallophos"/>
    <property type="match status" value="1"/>
</dbReference>
<evidence type="ECO:0000259" key="1">
    <source>
        <dbReference type="Pfam" id="PF00149"/>
    </source>
</evidence>
<reference evidence="2 3" key="1">
    <citation type="journal article" date="2015" name="Genome Biol. Evol.">
        <title>Phylogenomic analyses indicate that early fungi evolved digesting cell walls of algal ancestors of land plants.</title>
        <authorList>
            <person name="Chang Y."/>
            <person name="Wang S."/>
            <person name="Sekimoto S."/>
            <person name="Aerts A.L."/>
            <person name="Choi C."/>
            <person name="Clum A."/>
            <person name="LaButti K.M."/>
            <person name="Lindquist E.A."/>
            <person name="Yee Ngan C."/>
            <person name="Ohm R.A."/>
            <person name="Salamov A.A."/>
            <person name="Grigoriev I.V."/>
            <person name="Spatafora J.W."/>
            <person name="Berbee M.L."/>
        </authorList>
    </citation>
    <scope>NUCLEOTIDE SEQUENCE [LARGE SCALE GENOMIC DNA]</scope>
    <source>
        <strain evidence="2 3">JEL478</strain>
    </source>
</reference>
<dbReference type="Proteomes" id="UP000070544">
    <property type="component" value="Unassembled WGS sequence"/>
</dbReference>
<dbReference type="AlphaFoldDB" id="A0A139A3C8"/>
<dbReference type="STRING" id="1344416.A0A139A3C8"/>
<dbReference type="PANTHER" id="PTHR43143">
    <property type="entry name" value="METALLOPHOSPHOESTERASE, CALCINEURIN SUPERFAMILY"/>
    <property type="match status" value="1"/>
</dbReference>
<proteinExistence type="predicted"/>
<organism evidence="2 3">
    <name type="scientific">Gonapodya prolifera (strain JEL478)</name>
    <name type="common">Monoblepharis prolifera</name>
    <dbReference type="NCBI Taxonomy" id="1344416"/>
    <lineage>
        <taxon>Eukaryota</taxon>
        <taxon>Fungi</taxon>
        <taxon>Fungi incertae sedis</taxon>
        <taxon>Chytridiomycota</taxon>
        <taxon>Chytridiomycota incertae sedis</taxon>
        <taxon>Monoblepharidomycetes</taxon>
        <taxon>Monoblepharidales</taxon>
        <taxon>Gonapodyaceae</taxon>
        <taxon>Gonapodya</taxon>
    </lineage>
</organism>
<dbReference type="OrthoDB" id="10489450at2759"/>
<accession>A0A139A3C8</accession>
<evidence type="ECO:0000313" key="2">
    <source>
        <dbReference type="EMBL" id="KXS11326.1"/>
    </source>
</evidence>
<dbReference type="InterPro" id="IPR029052">
    <property type="entry name" value="Metallo-depent_PP-like"/>
</dbReference>
<dbReference type="PANTHER" id="PTHR43143:SF1">
    <property type="entry name" value="SERINE_THREONINE-PROTEIN PHOSPHATASE CPPED1"/>
    <property type="match status" value="1"/>
</dbReference>
<feature type="domain" description="Calcineurin-like phosphoesterase" evidence="1">
    <location>
        <begin position="14"/>
        <end position="228"/>
    </location>
</feature>
<dbReference type="SUPFAM" id="SSF56300">
    <property type="entry name" value="Metallo-dependent phosphatases"/>
    <property type="match status" value="1"/>
</dbReference>
<protein>
    <submittedName>
        <fullName evidence="2">Metallo-dependent phosphatase</fullName>
    </submittedName>
</protein>
<dbReference type="GO" id="GO:0016787">
    <property type="term" value="F:hydrolase activity"/>
    <property type="evidence" value="ECO:0007669"/>
    <property type="project" value="InterPro"/>
</dbReference>